<feature type="transmembrane region" description="Helical" evidence="6">
    <location>
        <begin position="209"/>
        <end position="226"/>
    </location>
</feature>
<evidence type="ECO:0000256" key="6">
    <source>
        <dbReference type="SAM" id="Phobius"/>
    </source>
</evidence>
<dbReference type="Proteomes" id="UP000004431">
    <property type="component" value="Unassembled WGS sequence"/>
</dbReference>
<protein>
    <submittedName>
        <fullName evidence="7">Polysaccharide biosynthesis protein</fullName>
    </submittedName>
</protein>
<organism evidence="7 8">
    <name type="scientific">Fannyhessea vaginae PB189-T1-4</name>
    <dbReference type="NCBI Taxonomy" id="866774"/>
    <lineage>
        <taxon>Bacteria</taxon>
        <taxon>Bacillati</taxon>
        <taxon>Actinomycetota</taxon>
        <taxon>Coriobacteriia</taxon>
        <taxon>Coriobacteriales</taxon>
        <taxon>Atopobiaceae</taxon>
        <taxon>Fannyhessea</taxon>
    </lineage>
</organism>
<accession>A0ABP2J3B4</accession>
<feature type="transmembrane region" description="Helical" evidence="6">
    <location>
        <begin position="147"/>
        <end position="164"/>
    </location>
</feature>
<feature type="transmembrane region" description="Helical" evidence="6">
    <location>
        <begin position="280"/>
        <end position="308"/>
    </location>
</feature>
<dbReference type="InterPro" id="IPR050833">
    <property type="entry name" value="Poly_Biosynth_Transport"/>
</dbReference>
<sequence>MSATTDTAQLKKNYLWNTLGSLANAFSSVCMLLACTRLIGVEAAGLFSLAFALAQQFQVLGHFEIRSYQATDANERFSFAVYYGARIVTCTIMVLTIMAYTLITKGLTTEACVVILVALLRIFDAFEDVFHGMFQQKGRLDIAGKAFFFRICAMMLGFTLAAWLSRDLQVSCVVALIVGAVTCFVCNIIPARRFVALVPSFRVRPIARLLLACLPLFCGSFMLVYITNAPKYAIDAYLTPQVQALYSYLFMPSLVINLLSGFVFKPLLTEMSTSFSNHNIRAFISIIVKGFAAVCVATVVTMIAAGLIGIQVLSTLSGIDLAAYALELQVLLVGGLFNALGIILYYAIVTMRHQRVIYGAYGISCIACYGASALVERFGLMGAAVLYDIAMGLCAACFLLACIYYLVDASKRTPAHEHGDTMSAANVPGTITSGDNAASKDYPA</sequence>
<dbReference type="EMBL" id="AEDQ01000033">
    <property type="protein sequence ID" value="EFL43633.1"/>
    <property type="molecule type" value="Genomic_DNA"/>
</dbReference>
<feature type="transmembrane region" description="Helical" evidence="6">
    <location>
        <begin position="77"/>
        <end position="100"/>
    </location>
</feature>
<feature type="transmembrane region" description="Helical" evidence="6">
    <location>
        <begin position="106"/>
        <end position="126"/>
    </location>
</feature>
<evidence type="ECO:0000313" key="8">
    <source>
        <dbReference type="Proteomes" id="UP000004431"/>
    </source>
</evidence>
<dbReference type="RefSeq" id="WP_006304765.1">
    <property type="nucleotide sequence ID" value="NZ_AEDQ01000033.1"/>
</dbReference>
<keyword evidence="4 6" id="KW-1133">Transmembrane helix</keyword>
<proteinExistence type="predicted"/>
<gene>
    <name evidence="7" type="ORF">HMPREF9248_0705</name>
</gene>
<feature type="transmembrane region" description="Helical" evidence="6">
    <location>
        <begin position="246"/>
        <end position="268"/>
    </location>
</feature>
<feature type="transmembrane region" description="Helical" evidence="6">
    <location>
        <begin position="356"/>
        <end position="375"/>
    </location>
</feature>
<evidence type="ECO:0000256" key="5">
    <source>
        <dbReference type="ARBA" id="ARBA00023136"/>
    </source>
</evidence>
<keyword evidence="8" id="KW-1185">Reference proteome</keyword>
<feature type="transmembrane region" description="Helical" evidence="6">
    <location>
        <begin position="170"/>
        <end position="189"/>
    </location>
</feature>
<feature type="transmembrane region" description="Helical" evidence="6">
    <location>
        <begin position="46"/>
        <end position="65"/>
    </location>
</feature>
<evidence type="ECO:0000256" key="2">
    <source>
        <dbReference type="ARBA" id="ARBA00022475"/>
    </source>
</evidence>
<name>A0ABP2J3B4_9ACTN</name>
<feature type="transmembrane region" description="Helical" evidence="6">
    <location>
        <begin position="381"/>
        <end position="407"/>
    </location>
</feature>
<feature type="transmembrane region" description="Helical" evidence="6">
    <location>
        <begin position="328"/>
        <end position="349"/>
    </location>
</feature>
<evidence type="ECO:0000256" key="1">
    <source>
        <dbReference type="ARBA" id="ARBA00004651"/>
    </source>
</evidence>
<keyword evidence="2" id="KW-1003">Cell membrane</keyword>
<comment type="caution">
    <text evidence="7">The sequence shown here is derived from an EMBL/GenBank/DDBJ whole genome shotgun (WGS) entry which is preliminary data.</text>
</comment>
<dbReference type="PANTHER" id="PTHR30250">
    <property type="entry name" value="PST FAMILY PREDICTED COLANIC ACID TRANSPORTER"/>
    <property type="match status" value="1"/>
</dbReference>
<evidence type="ECO:0000313" key="7">
    <source>
        <dbReference type="EMBL" id="EFL43633.1"/>
    </source>
</evidence>
<keyword evidence="3 6" id="KW-0812">Transmembrane</keyword>
<keyword evidence="5 6" id="KW-0472">Membrane</keyword>
<comment type="subcellular location">
    <subcellularLocation>
        <location evidence="1">Cell membrane</location>
        <topology evidence="1">Multi-pass membrane protein</topology>
    </subcellularLocation>
</comment>
<evidence type="ECO:0000256" key="4">
    <source>
        <dbReference type="ARBA" id="ARBA00022989"/>
    </source>
</evidence>
<dbReference type="PANTHER" id="PTHR30250:SF11">
    <property type="entry name" value="O-ANTIGEN TRANSPORTER-RELATED"/>
    <property type="match status" value="1"/>
</dbReference>
<evidence type="ECO:0000256" key="3">
    <source>
        <dbReference type="ARBA" id="ARBA00022692"/>
    </source>
</evidence>
<feature type="transmembrane region" description="Helical" evidence="6">
    <location>
        <begin position="21"/>
        <end position="40"/>
    </location>
</feature>
<reference evidence="7 8" key="1">
    <citation type="submission" date="2010-08" db="EMBL/GenBank/DDBJ databases">
        <authorList>
            <person name="Durkin A.S."/>
            <person name="Madupu R."/>
            <person name="Torralba M."/>
            <person name="Gillis M."/>
            <person name="Methe B."/>
            <person name="Sutton G."/>
            <person name="Nelson K.E."/>
        </authorList>
    </citation>
    <scope>NUCLEOTIDE SEQUENCE [LARGE SCALE GENOMIC DNA]</scope>
    <source>
        <strain evidence="7 8">PB189-T1-4</strain>
    </source>
</reference>